<keyword evidence="7" id="KW-0238">DNA-binding</keyword>
<proteinExistence type="inferred from homology"/>
<evidence type="ECO:0000256" key="6">
    <source>
        <dbReference type="ARBA" id="ARBA00023242"/>
    </source>
</evidence>
<sequence>MSSKRDYAELQNDEKFINCVENFDSSLDKIEASILEAVNFKDYDELSTQERVKLDNYLAYSINSLYWMYVKLQGLDPNEHGIKNELSRTRQTILRDKEIYERNTIRPTLDKGAAGRFIKHGLHIRFDKDGKRISSTNGEIETKNDMDQS</sequence>
<evidence type="ECO:0000256" key="2">
    <source>
        <dbReference type="ARBA" id="ARBA00009154"/>
    </source>
</evidence>
<evidence type="ECO:0000256" key="7">
    <source>
        <dbReference type="RuleBase" id="RU368003"/>
    </source>
</evidence>
<evidence type="ECO:0000256" key="5">
    <source>
        <dbReference type="ARBA" id="ARBA00022884"/>
    </source>
</evidence>
<comment type="similarity">
    <text evidence="2 7">Belongs to the C1D family.</text>
</comment>
<comment type="function">
    <text evidence="7">Plays a role in the recruitment of the exosome to pre-rRNA to mediate the 3'-5' end processing of the 5.8S rRNA.</text>
</comment>
<accession>A0A1L8EC75</accession>
<comment type="subunit">
    <text evidence="7">Monomer and homodimer.</text>
</comment>
<keyword evidence="6 7" id="KW-0539">Nucleus</keyword>
<evidence type="ECO:0000256" key="4">
    <source>
        <dbReference type="ARBA" id="ARBA00022552"/>
    </source>
</evidence>
<evidence type="ECO:0000256" key="3">
    <source>
        <dbReference type="ARBA" id="ARBA00015212"/>
    </source>
</evidence>
<dbReference type="PANTHER" id="PTHR15341">
    <property type="entry name" value="SUN-COR STEROID HORMONE RECEPTOR CO-REPRESSOR"/>
    <property type="match status" value="1"/>
</dbReference>
<protein>
    <recommendedName>
        <fullName evidence="3 7">Nuclear nucleic acid-binding protein C1D</fullName>
    </recommendedName>
</protein>
<name>A0A1L8EC75_HAEIR</name>
<dbReference type="AlphaFoldDB" id="A0A1L8EC75"/>
<dbReference type="GO" id="GO:0003677">
    <property type="term" value="F:DNA binding"/>
    <property type="evidence" value="ECO:0007669"/>
    <property type="project" value="UniProtKB-KW"/>
</dbReference>
<comment type="subcellular location">
    <subcellularLocation>
        <location evidence="7">Cytoplasm</location>
    </subcellularLocation>
    <subcellularLocation>
        <location evidence="7">Nucleus</location>
        <location evidence="7">Nucleolus</location>
    </subcellularLocation>
    <subcellularLocation>
        <location evidence="1 7">Nucleus</location>
    </subcellularLocation>
</comment>
<reference evidence="8" key="1">
    <citation type="submission" date="2017-01" db="EMBL/GenBank/DDBJ databases">
        <title>An insight into the sialome and mialome of the horn fly, Haematobia irritans.</title>
        <authorList>
            <person name="Breijo M."/>
            <person name="Boiani M."/>
            <person name="Ures X."/>
            <person name="Rocha S."/>
            <person name="Sequeira M."/>
            <person name="Ribeiro J.M."/>
        </authorList>
    </citation>
    <scope>NUCLEOTIDE SEQUENCE</scope>
</reference>
<dbReference type="InterPro" id="IPR011082">
    <property type="entry name" value="Exosome-assoc_fac/DNA_repair"/>
</dbReference>
<dbReference type="PANTHER" id="PTHR15341:SF3">
    <property type="entry name" value="NUCLEAR NUCLEIC ACID-BINDING PROTEIN C1D"/>
    <property type="match status" value="1"/>
</dbReference>
<keyword evidence="5 7" id="KW-0694">RNA-binding</keyword>
<keyword evidence="7" id="KW-0963">Cytoplasm</keyword>
<evidence type="ECO:0000313" key="8">
    <source>
        <dbReference type="EMBL" id="JAV16350.1"/>
    </source>
</evidence>
<dbReference type="GO" id="GO:0003723">
    <property type="term" value="F:RNA binding"/>
    <property type="evidence" value="ECO:0007669"/>
    <property type="project" value="UniProtKB-UniRule"/>
</dbReference>
<dbReference type="GO" id="GO:0005730">
    <property type="term" value="C:nucleolus"/>
    <property type="evidence" value="ECO:0007669"/>
    <property type="project" value="UniProtKB-SubCell"/>
</dbReference>
<organism evidence="8">
    <name type="scientific">Haematobia irritans</name>
    <name type="common">Horn fly</name>
    <name type="synonym">Conops irritans</name>
    <dbReference type="NCBI Taxonomy" id="7368"/>
    <lineage>
        <taxon>Eukaryota</taxon>
        <taxon>Metazoa</taxon>
        <taxon>Ecdysozoa</taxon>
        <taxon>Arthropoda</taxon>
        <taxon>Hexapoda</taxon>
        <taxon>Insecta</taxon>
        <taxon>Pterygota</taxon>
        <taxon>Neoptera</taxon>
        <taxon>Endopterygota</taxon>
        <taxon>Diptera</taxon>
        <taxon>Brachycera</taxon>
        <taxon>Muscomorpha</taxon>
        <taxon>Muscoidea</taxon>
        <taxon>Muscidae</taxon>
        <taxon>Haematobia</taxon>
    </lineage>
</organism>
<dbReference type="GO" id="GO:0000178">
    <property type="term" value="C:exosome (RNase complex)"/>
    <property type="evidence" value="ECO:0007669"/>
    <property type="project" value="TreeGrafter"/>
</dbReference>
<keyword evidence="4 7" id="KW-0698">rRNA processing</keyword>
<evidence type="ECO:0000256" key="1">
    <source>
        <dbReference type="ARBA" id="ARBA00004123"/>
    </source>
</evidence>
<dbReference type="InterPro" id="IPR007146">
    <property type="entry name" value="Sas10/Utp3/C1D"/>
</dbReference>
<dbReference type="GO" id="GO:0005737">
    <property type="term" value="C:cytoplasm"/>
    <property type="evidence" value="ECO:0007669"/>
    <property type="project" value="UniProtKB-SubCell"/>
</dbReference>
<dbReference type="GO" id="GO:0010468">
    <property type="term" value="P:regulation of gene expression"/>
    <property type="evidence" value="ECO:0007669"/>
    <property type="project" value="TreeGrafter"/>
</dbReference>
<dbReference type="EMBL" id="GFDG01002449">
    <property type="protein sequence ID" value="JAV16350.1"/>
    <property type="molecule type" value="Transcribed_RNA"/>
</dbReference>
<dbReference type="GO" id="GO:0000460">
    <property type="term" value="P:maturation of 5.8S rRNA"/>
    <property type="evidence" value="ECO:0007669"/>
    <property type="project" value="TreeGrafter"/>
</dbReference>
<dbReference type="Pfam" id="PF04000">
    <property type="entry name" value="Sas10_Utp3"/>
    <property type="match status" value="1"/>
</dbReference>